<dbReference type="PANTHER" id="PTHR13205:SF15">
    <property type="entry name" value="DOLICHOL KINASE"/>
    <property type="match status" value="1"/>
</dbReference>
<evidence type="ECO:0000256" key="8">
    <source>
        <dbReference type="ARBA" id="ARBA00022989"/>
    </source>
</evidence>
<comment type="caution">
    <text evidence="11">The sequence shown here is derived from an EMBL/GenBank/DDBJ whole genome shotgun (WGS) entry which is preliminary data.</text>
</comment>
<keyword evidence="4" id="KW-0808">Transferase</keyword>
<keyword evidence="12" id="KW-1185">Reference proteome</keyword>
<dbReference type="PANTHER" id="PTHR13205">
    <property type="entry name" value="TRANSMEMBRANE PROTEIN 15-RELATED"/>
    <property type="match status" value="1"/>
</dbReference>
<proteinExistence type="inferred from homology"/>
<dbReference type="InterPro" id="IPR032974">
    <property type="entry name" value="Polypren_kinase"/>
</dbReference>
<evidence type="ECO:0000256" key="6">
    <source>
        <dbReference type="ARBA" id="ARBA00022777"/>
    </source>
</evidence>
<dbReference type="GO" id="GO:0043048">
    <property type="term" value="P:dolichyl monophosphate biosynthetic process"/>
    <property type="evidence" value="ECO:0007669"/>
    <property type="project" value="TreeGrafter"/>
</dbReference>
<evidence type="ECO:0000313" key="12">
    <source>
        <dbReference type="Proteomes" id="UP000653305"/>
    </source>
</evidence>
<keyword evidence="8 10" id="KW-1133">Transmembrane helix</keyword>
<dbReference type="GO" id="GO:0005789">
    <property type="term" value="C:endoplasmic reticulum membrane"/>
    <property type="evidence" value="ECO:0007669"/>
    <property type="project" value="UniProtKB-SubCell"/>
</dbReference>
<gene>
    <name evidence="11" type="ORF">PHJA_000392700</name>
</gene>
<evidence type="ECO:0000256" key="7">
    <source>
        <dbReference type="ARBA" id="ARBA00022824"/>
    </source>
</evidence>
<protein>
    <recommendedName>
        <fullName evidence="3">dolichol kinase</fullName>
        <ecNumber evidence="3">2.7.1.108</ecNumber>
    </recommendedName>
</protein>
<feature type="transmembrane region" description="Helical" evidence="10">
    <location>
        <begin position="20"/>
        <end position="48"/>
    </location>
</feature>
<dbReference type="GO" id="GO:0004168">
    <property type="term" value="F:dolichol kinase activity"/>
    <property type="evidence" value="ECO:0007669"/>
    <property type="project" value="UniProtKB-EC"/>
</dbReference>
<keyword evidence="5 10" id="KW-0812">Transmembrane</keyword>
<comment type="similarity">
    <text evidence="2">Belongs to the polyprenol kinase family.</text>
</comment>
<feature type="transmembrane region" description="Helical" evidence="10">
    <location>
        <begin position="159"/>
        <end position="176"/>
    </location>
</feature>
<dbReference type="AlphaFoldDB" id="A0A830B5Z5"/>
<dbReference type="Proteomes" id="UP000653305">
    <property type="component" value="Unassembled WGS sequence"/>
</dbReference>
<evidence type="ECO:0000313" key="11">
    <source>
        <dbReference type="EMBL" id="GFP82497.1"/>
    </source>
</evidence>
<evidence type="ECO:0000256" key="10">
    <source>
        <dbReference type="SAM" id="Phobius"/>
    </source>
</evidence>
<comment type="subcellular location">
    <subcellularLocation>
        <location evidence="1">Endoplasmic reticulum membrane</location>
        <topology evidence="1">Multi-pass membrane protein</topology>
    </subcellularLocation>
</comment>
<name>A0A830B5Z5_9LAMI</name>
<accession>A0A830B5Z5</accession>
<keyword evidence="9 10" id="KW-0472">Membrane</keyword>
<evidence type="ECO:0000256" key="2">
    <source>
        <dbReference type="ARBA" id="ARBA00010794"/>
    </source>
</evidence>
<feature type="transmembrane region" description="Helical" evidence="10">
    <location>
        <begin position="69"/>
        <end position="87"/>
    </location>
</feature>
<evidence type="ECO:0000256" key="3">
    <source>
        <dbReference type="ARBA" id="ARBA00012132"/>
    </source>
</evidence>
<organism evidence="11 12">
    <name type="scientific">Phtheirospermum japonicum</name>
    <dbReference type="NCBI Taxonomy" id="374723"/>
    <lineage>
        <taxon>Eukaryota</taxon>
        <taxon>Viridiplantae</taxon>
        <taxon>Streptophyta</taxon>
        <taxon>Embryophyta</taxon>
        <taxon>Tracheophyta</taxon>
        <taxon>Spermatophyta</taxon>
        <taxon>Magnoliopsida</taxon>
        <taxon>eudicotyledons</taxon>
        <taxon>Gunneridae</taxon>
        <taxon>Pentapetalae</taxon>
        <taxon>asterids</taxon>
        <taxon>lamiids</taxon>
        <taxon>Lamiales</taxon>
        <taxon>Orobanchaceae</taxon>
        <taxon>Orobanchaceae incertae sedis</taxon>
        <taxon>Phtheirospermum</taxon>
    </lineage>
</organism>
<evidence type="ECO:0000256" key="9">
    <source>
        <dbReference type="ARBA" id="ARBA00023136"/>
    </source>
</evidence>
<keyword evidence="7" id="KW-0256">Endoplasmic reticulum</keyword>
<sequence length="181" mass="19670">MALSLSLSEQLNGERAVVLLYIVRILFSTPLSLLPEAFSLSFLSLFALSVEISADDAFNPLSHPFRTRPGAPSGIFLGAVTLPGLLVSRLIQTLRAESLQEIGIEGWSLALMSLWVLIHGLAAVTLIQKILRMFPACASIGESFLVTTGLVIYFGDMTAYTAANVGFTVFSFHVVYHRIHS</sequence>
<evidence type="ECO:0000256" key="5">
    <source>
        <dbReference type="ARBA" id="ARBA00022692"/>
    </source>
</evidence>
<evidence type="ECO:0000256" key="1">
    <source>
        <dbReference type="ARBA" id="ARBA00004477"/>
    </source>
</evidence>
<keyword evidence="6" id="KW-0418">Kinase</keyword>
<dbReference type="OrthoDB" id="377083at2759"/>
<dbReference type="EMBL" id="BMAC01000045">
    <property type="protein sequence ID" value="GFP82497.1"/>
    <property type="molecule type" value="Genomic_DNA"/>
</dbReference>
<evidence type="ECO:0000256" key="4">
    <source>
        <dbReference type="ARBA" id="ARBA00022679"/>
    </source>
</evidence>
<reference evidence="11" key="1">
    <citation type="submission" date="2020-07" db="EMBL/GenBank/DDBJ databases">
        <title>Ethylene signaling mediates host invasion by parasitic plants.</title>
        <authorList>
            <person name="Yoshida S."/>
        </authorList>
    </citation>
    <scope>NUCLEOTIDE SEQUENCE</scope>
    <source>
        <strain evidence="11">Okayama</strain>
    </source>
</reference>
<feature type="transmembrane region" description="Helical" evidence="10">
    <location>
        <begin position="107"/>
        <end position="127"/>
    </location>
</feature>
<dbReference type="EC" id="2.7.1.108" evidence="3"/>